<dbReference type="InterPro" id="IPR020845">
    <property type="entry name" value="AMP-binding_CS"/>
</dbReference>
<dbReference type="EC" id="6.2.1.3" evidence="5"/>
<evidence type="ECO:0000259" key="9">
    <source>
        <dbReference type="Pfam" id="PF00501"/>
    </source>
</evidence>
<evidence type="ECO:0000256" key="5">
    <source>
        <dbReference type="ARBA" id="ARBA00026121"/>
    </source>
</evidence>
<keyword evidence="4 8" id="KW-0472">Membrane</keyword>
<dbReference type="InterPro" id="IPR045851">
    <property type="entry name" value="AMP-bd_C_sf"/>
</dbReference>
<evidence type="ECO:0000256" key="7">
    <source>
        <dbReference type="ARBA" id="ARBA00042773"/>
    </source>
</evidence>
<comment type="caution">
    <text evidence="11">The sequence shown here is derived from an EMBL/GenBank/DDBJ whole genome shotgun (WGS) entry which is preliminary data.</text>
</comment>
<sequence length="562" mass="61869">MSKPWLQHYPAEVAHDIVQDPKQTLTGVLNQAVTRFAKQPALEFMGKTLTYAELDRYANYVAAWLQASGLPKGSRVALMLPNGFPYMLSLLAVLRSGMVVVNVNPQYTERELEYQLQDSGAVAIFIMENFAHVLAQVPKQIQPKHVVITRLGDLMGLKGGVLNLAVRYLKRMVPAYDLPHSLYFSQVVKLGSALPCQTHQAQADDLAVLQYTGGTTGRPKGAMLSQRNLLANVLQIEEFAKPALGNVREQAYVMFAALPLYHVFALTVCGLFGLVAGMRIVLVMNPRDLSSVSKAWADCPPHIVPGVNTLFNALANTPAFQGLPFSQLRLCLAGGAALQSKVAAHWLTLTGSALIEGYGLTETSPVVAVNTADSIEFSGTIGFPLPSTDVVLINDQDQAVDWGEQGELAVKGPQVMSAYWQQDAETQKSFTTDGYFKTGDIGVMDELGRIRIVDRKKDMILVSGFNVYPNEVEEVLVSHPGVLEAAVVGVPDEQLGELIQAYVVLRDSSVSEDDLRQWCRERLTAYKRPRQYQFRTELPKSNVGKILRRVLRDELNTPTVKE</sequence>
<dbReference type="Proteomes" id="UP001168613">
    <property type="component" value="Unassembled WGS sequence"/>
</dbReference>
<organism evidence="11 12">
    <name type="scientific">Alcaligenes endophyticus</name>
    <dbReference type="NCBI Taxonomy" id="1929088"/>
    <lineage>
        <taxon>Bacteria</taxon>
        <taxon>Pseudomonadati</taxon>
        <taxon>Pseudomonadota</taxon>
        <taxon>Betaproteobacteria</taxon>
        <taxon>Burkholderiales</taxon>
        <taxon>Alcaligenaceae</taxon>
        <taxon>Alcaligenes</taxon>
    </lineage>
</organism>
<evidence type="ECO:0000259" key="10">
    <source>
        <dbReference type="Pfam" id="PF13193"/>
    </source>
</evidence>
<dbReference type="InterPro" id="IPR000873">
    <property type="entry name" value="AMP-dep_synth/lig_dom"/>
</dbReference>
<dbReference type="Gene3D" id="3.30.300.30">
    <property type="match status" value="1"/>
</dbReference>
<comment type="subcellular location">
    <subcellularLocation>
        <location evidence="1">Membrane</location>
        <topology evidence="1">Peripheral membrane protein</topology>
    </subcellularLocation>
</comment>
<proteinExistence type="predicted"/>
<dbReference type="Gene3D" id="3.40.50.12780">
    <property type="entry name" value="N-terminal domain of ligase-like"/>
    <property type="match status" value="1"/>
</dbReference>
<comment type="pathway">
    <text evidence="2">Lipid metabolism; fatty acid beta-oxidation.</text>
</comment>
<evidence type="ECO:0000256" key="3">
    <source>
        <dbReference type="ARBA" id="ARBA00022598"/>
    </source>
</evidence>
<dbReference type="RefSeq" id="WP_266123961.1">
    <property type="nucleotide sequence ID" value="NZ_JAJHNU010000005.1"/>
</dbReference>
<accession>A0ABT8EMM4</accession>
<keyword evidence="8" id="KW-1133">Transmembrane helix</keyword>
<feature type="domain" description="AMP-binding enzyme C-terminal" evidence="10">
    <location>
        <begin position="471"/>
        <end position="545"/>
    </location>
</feature>
<protein>
    <recommendedName>
        <fullName evidence="6">Long-chain-fatty-acid--CoA ligase</fullName>
        <ecNumber evidence="5">6.2.1.3</ecNumber>
    </recommendedName>
    <alternativeName>
        <fullName evidence="7">Long-chain acyl-CoA synthetase</fullName>
    </alternativeName>
</protein>
<evidence type="ECO:0000256" key="1">
    <source>
        <dbReference type="ARBA" id="ARBA00004170"/>
    </source>
</evidence>
<name>A0ABT8EMM4_9BURK</name>
<evidence type="ECO:0000256" key="8">
    <source>
        <dbReference type="SAM" id="Phobius"/>
    </source>
</evidence>
<keyword evidence="3" id="KW-0436">Ligase</keyword>
<evidence type="ECO:0000313" key="11">
    <source>
        <dbReference type="EMBL" id="MDN4122554.1"/>
    </source>
</evidence>
<dbReference type="InterPro" id="IPR025110">
    <property type="entry name" value="AMP-bd_C"/>
</dbReference>
<dbReference type="Pfam" id="PF13193">
    <property type="entry name" value="AMP-binding_C"/>
    <property type="match status" value="1"/>
</dbReference>
<evidence type="ECO:0000256" key="6">
    <source>
        <dbReference type="ARBA" id="ARBA00039545"/>
    </source>
</evidence>
<keyword evidence="8" id="KW-0812">Transmembrane</keyword>
<evidence type="ECO:0000256" key="4">
    <source>
        <dbReference type="ARBA" id="ARBA00023136"/>
    </source>
</evidence>
<gene>
    <name evidence="11" type="ORF">LMS43_14765</name>
</gene>
<feature type="domain" description="AMP-dependent synthetase/ligase" evidence="9">
    <location>
        <begin position="31"/>
        <end position="420"/>
    </location>
</feature>
<dbReference type="InterPro" id="IPR050237">
    <property type="entry name" value="ATP-dep_AMP-bd_enzyme"/>
</dbReference>
<evidence type="ECO:0000313" key="12">
    <source>
        <dbReference type="Proteomes" id="UP001168613"/>
    </source>
</evidence>
<evidence type="ECO:0000256" key="2">
    <source>
        <dbReference type="ARBA" id="ARBA00005005"/>
    </source>
</evidence>
<dbReference type="PANTHER" id="PTHR43767">
    <property type="entry name" value="LONG-CHAIN-FATTY-ACID--COA LIGASE"/>
    <property type="match status" value="1"/>
</dbReference>
<dbReference type="PROSITE" id="PS00455">
    <property type="entry name" value="AMP_BINDING"/>
    <property type="match status" value="1"/>
</dbReference>
<dbReference type="Pfam" id="PF00501">
    <property type="entry name" value="AMP-binding"/>
    <property type="match status" value="1"/>
</dbReference>
<feature type="transmembrane region" description="Helical" evidence="8">
    <location>
        <begin position="260"/>
        <end position="282"/>
    </location>
</feature>
<keyword evidence="12" id="KW-1185">Reference proteome</keyword>
<dbReference type="PANTHER" id="PTHR43767:SF8">
    <property type="entry name" value="LONG-CHAIN-FATTY-ACID--COA LIGASE"/>
    <property type="match status" value="1"/>
</dbReference>
<dbReference type="InterPro" id="IPR042099">
    <property type="entry name" value="ANL_N_sf"/>
</dbReference>
<dbReference type="CDD" id="cd05936">
    <property type="entry name" value="FC-FACS_FadD_like"/>
    <property type="match status" value="1"/>
</dbReference>
<dbReference type="SUPFAM" id="SSF56801">
    <property type="entry name" value="Acetyl-CoA synthetase-like"/>
    <property type="match status" value="1"/>
</dbReference>
<dbReference type="EMBL" id="JAJHNU010000005">
    <property type="protein sequence ID" value="MDN4122554.1"/>
    <property type="molecule type" value="Genomic_DNA"/>
</dbReference>
<reference evidence="11" key="1">
    <citation type="submission" date="2021-11" db="EMBL/GenBank/DDBJ databases">
        <title>Draft genome sequence of Alcaligenes endophyticus type strain CCUG 75668T.</title>
        <authorList>
            <person name="Salva-Serra F."/>
            <person name="Duran R.E."/>
            <person name="Seeger M."/>
            <person name="Moore E.R.B."/>
            <person name="Jaen-Luchoro D."/>
        </authorList>
    </citation>
    <scope>NUCLEOTIDE SEQUENCE</scope>
    <source>
        <strain evidence="11">CCUG 75668</strain>
    </source>
</reference>